<comment type="similarity">
    <text evidence="2">Belongs to the thioredoxin family. DsbA subfamily.</text>
</comment>
<dbReference type="InterPro" id="IPR023205">
    <property type="entry name" value="DsbA/DsbL"/>
</dbReference>
<dbReference type="InterPro" id="IPR050824">
    <property type="entry name" value="Thiol_disulfide_DsbA"/>
</dbReference>
<dbReference type="PIRSF" id="PIRSF001488">
    <property type="entry name" value="Tdi_protein"/>
    <property type="match status" value="1"/>
</dbReference>
<dbReference type="InterPro" id="IPR036249">
    <property type="entry name" value="Thioredoxin-like_sf"/>
</dbReference>
<dbReference type="PANTHER" id="PTHR35891:SF2">
    <property type="entry name" value="THIOL:DISULFIDE INTERCHANGE PROTEIN DSBA"/>
    <property type="match status" value="1"/>
</dbReference>
<evidence type="ECO:0000256" key="6">
    <source>
        <dbReference type="ARBA" id="ARBA00023284"/>
    </source>
</evidence>
<dbReference type="PROSITE" id="PS51352">
    <property type="entry name" value="THIOREDOXIN_2"/>
    <property type="match status" value="1"/>
</dbReference>
<dbReference type="InterPro" id="IPR013766">
    <property type="entry name" value="Thioredoxin_domain"/>
</dbReference>
<evidence type="ECO:0000256" key="2">
    <source>
        <dbReference type="ARBA" id="ARBA00005791"/>
    </source>
</evidence>
<keyword evidence="5 7" id="KW-1015">Disulfide bond</keyword>
<organism evidence="9 10">
    <name type="scientific">Shewanella yunxiaonensis</name>
    <dbReference type="NCBI Taxonomy" id="2829809"/>
    <lineage>
        <taxon>Bacteria</taxon>
        <taxon>Pseudomonadati</taxon>
        <taxon>Pseudomonadota</taxon>
        <taxon>Gammaproteobacteria</taxon>
        <taxon>Alteromonadales</taxon>
        <taxon>Shewanellaceae</taxon>
        <taxon>Shewanella</taxon>
    </lineage>
</organism>
<protein>
    <recommendedName>
        <fullName evidence="7">Thiol:disulfide interchange protein</fullName>
    </recommendedName>
</protein>
<proteinExistence type="inferred from homology"/>
<evidence type="ECO:0000256" key="5">
    <source>
        <dbReference type="ARBA" id="ARBA00023157"/>
    </source>
</evidence>
<comment type="subcellular location">
    <subcellularLocation>
        <location evidence="1 7">Periplasm</location>
    </subcellularLocation>
</comment>
<evidence type="ECO:0000259" key="8">
    <source>
        <dbReference type="PROSITE" id="PS51352"/>
    </source>
</evidence>
<keyword evidence="4 7" id="KW-0574">Periplasm</keyword>
<evidence type="ECO:0000256" key="4">
    <source>
        <dbReference type="ARBA" id="ARBA00022764"/>
    </source>
</evidence>
<evidence type="ECO:0000313" key="9">
    <source>
        <dbReference type="EMBL" id="QUN07576.1"/>
    </source>
</evidence>
<dbReference type="CDD" id="cd03019">
    <property type="entry name" value="DsbA_DsbA"/>
    <property type="match status" value="1"/>
</dbReference>
<evidence type="ECO:0000256" key="3">
    <source>
        <dbReference type="ARBA" id="ARBA00022729"/>
    </source>
</evidence>
<dbReference type="EMBL" id="CP073587">
    <property type="protein sequence ID" value="QUN07576.1"/>
    <property type="molecule type" value="Genomic_DNA"/>
</dbReference>
<evidence type="ECO:0000256" key="1">
    <source>
        <dbReference type="ARBA" id="ARBA00004418"/>
    </source>
</evidence>
<sequence length="189" mass="21465">MTTVVAKAADYKEGQDYVTVEGIPEPSKPMLREFFSYNCPHCYHEDPVIQKLVSLLKGKVAFERTPVGAHRPSWILSQEAYYLAQKFKITEQVHSKIFELIHEQHKPFNTDADLKAFFESQGIDKDVLDKNIGSADAKLAMENYETQTQLSKIRGVPSLLVNGKYLIKTHMSDAEELAKLIEYLANKAD</sequence>
<dbReference type="SUPFAM" id="SSF52833">
    <property type="entry name" value="Thioredoxin-like"/>
    <property type="match status" value="1"/>
</dbReference>
<dbReference type="Gene3D" id="3.40.30.10">
    <property type="entry name" value="Glutaredoxin"/>
    <property type="match status" value="1"/>
</dbReference>
<reference evidence="9 10" key="1">
    <citation type="submission" date="2021-04" db="EMBL/GenBank/DDBJ databases">
        <title>Novel species identification of genus Shewanella.</title>
        <authorList>
            <person name="Liu G."/>
        </authorList>
    </citation>
    <scope>NUCLEOTIDE SEQUENCE [LARGE SCALE GENOMIC DNA]</scope>
    <source>
        <strain evidence="9 10">FJAT-54481</strain>
    </source>
</reference>
<keyword evidence="3" id="KW-0732">Signal</keyword>
<evidence type="ECO:0000313" key="10">
    <source>
        <dbReference type="Proteomes" id="UP000679575"/>
    </source>
</evidence>
<accession>A0ABX7YZ35</accession>
<dbReference type="Pfam" id="PF01323">
    <property type="entry name" value="DSBA"/>
    <property type="match status" value="1"/>
</dbReference>
<dbReference type="PANTHER" id="PTHR35891">
    <property type="entry name" value="THIOL:DISULFIDE INTERCHANGE PROTEIN DSBA"/>
    <property type="match status" value="1"/>
</dbReference>
<evidence type="ECO:0000256" key="7">
    <source>
        <dbReference type="PIRNR" id="PIRNR001488"/>
    </source>
</evidence>
<name>A0ABX7YZ35_9GAMM</name>
<dbReference type="Proteomes" id="UP000679575">
    <property type="component" value="Chromosome"/>
</dbReference>
<dbReference type="InterPro" id="IPR001853">
    <property type="entry name" value="DSBA-like_thioredoxin_dom"/>
</dbReference>
<keyword evidence="6" id="KW-0676">Redox-active center</keyword>
<feature type="domain" description="Thioredoxin" evidence="8">
    <location>
        <begin position="1"/>
        <end position="186"/>
    </location>
</feature>
<keyword evidence="10" id="KW-1185">Reference proteome</keyword>
<gene>
    <name evidence="9" type="ORF">KDN34_07725</name>
</gene>